<dbReference type="Proteomes" id="UP000593765">
    <property type="component" value="Chromosome"/>
</dbReference>
<organism evidence="2 3">
    <name type="scientific">Humisphaera borealis</name>
    <dbReference type="NCBI Taxonomy" id="2807512"/>
    <lineage>
        <taxon>Bacteria</taxon>
        <taxon>Pseudomonadati</taxon>
        <taxon>Planctomycetota</taxon>
        <taxon>Phycisphaerae</taxon>
        <taxon>Tepidisphaerales</taxon>
        <taxon>Tepidisphaeraceae</taxon>
        <taxon>Humisphaera</taxon>
    </lineage>
</organism>
<dbReference type="InterPro" id="IPR012902">
    <property type="entry name" value="N_methyl_site"/>
</dbReference>
<dbReference type="AlphaFoldDB" id="A0A7M2WRT9"/>
<dbReference type="PROSITE" id="PS00409">
    <property type="entry name" value="PROKAR_NTER_METHYL"/>
    <property type="match status" value="1"/>
</dbReference>
<name>A0A7M2WRT9_9BACT</name>
<proteinExistence type="predicted"/>
<dbReference type="KEGG" id="hbs:IPV69_14615"/>
<evidence type="ECO:0000256" key="1">
    <source>
        <dbReference type="SAM" id="Phobius"/>
    </source>
</evidence>
<keyword evidence="1" id="KW-1133">Transmembrane helix</keyword>
<dbReference type="RefSeq" id="WP_206290426.1">
    <property type="nucleotide sequence ID" value="NZ_CP063458.1"/>
</dbReference>
<protein>
    <submittedName>
        <fullName evidence="2">Type II secretion system protein</fullName>
    </submittedName>
</protein>
<dbReference type="Pfam" id="PF07963">
    <property type="entry name" value="N_methyl"/>
    <property type="match status" value="1"/>
</dbReference>
<sequence length="208" mass="21934">MSPQPAPFSVTRRRGLTLVEVMFSIVVMSTMLLAALGSVGAVAKARVTQKESVQGLALARQLLSEIVQTRYKDLVDSTFGIEAGESRATFDDVDDYNGLSEASALYADGTAVAGGTRWSRTVAVSWVSPTDPSTTSATDQGLKRIKVSVTSPGGRVTTLEALRSAENGYEHTPGSQATYTCHVGVSIQIGTNTVVRNVQGVALNNLVP</sequence>
<dbReference type="EMBL" id="CP063458">
    <property type="protein sequence ID" value="QOV87521.1"/>
    <property type="molecule type" value="Genomic_DNA"/>
</dbReference>
<accession>A0A7M2WRT9</accession>
<keyword evidence="1" id="KW-0812">Transmembrane</keyword>
<keyword evidence="3" id="KW-1185">Reference proteome</keyword>
<dbReference type="NCBIfam" id="TIGR02532">
    <property type="entry name" value="IV_pilin_GFxxxE"/>
    <property type="match status" value="1"/>
</dbReference>
<evidence type="ECO:0000313" key="2">
    <source>
        <dbReference type="EMBL" id="QOV87521.1"/>
    </source>
</evidence>
<keyword evidence="1" id="KW-0472">Membrane</keyword>
<evidence type="ECO:0000313" key="3">
    <source>
        <dbReference type="Proteomes" id="UP000593765"/>
    </source>
</evidence>
<gene>
    <name evidence="2" type="ORF">IPV69_14615</name>
</gene>
<reference evidence="2 3" key="1">
    <citation type="submission" date="2020-10" db="EMBL/GenBank/DDBJ databases">
        <title>Wide distribution of Phycisphaera-like planctomycetes from WD2101 soil group in peatlands and genome analysis of the first cultivated representative.</title>
        <authorList>
            <person name="Dedysh S.N."/>
            <person name="Beletsky A.V."/>
            <person name="Ivanova A."/>
            <person name="Kulichevskaya I.S."/>
            <person name="Suzina N.E."/>
            <person name="Philippov D.A."/>
            <person name="Rakitin A.L."/>
            <person name="Mardanov A.V."/>
            <person name="Ravin N.V."/>
        </authorList>
    </citation>
    <scope>NUCLEOTIDE SEQUENCE [LARGE SCALE GENOMIC DNA]</scope>
    <source>
        <strain evidence="2 3">M1803</strain>
    </source>
</reference>
<feature type="transmembrane region" description="Helical" evidence="1">
    <location>
        <begin position="21"/>
        <end position="43"/>
    </location>
</feature>